<comment type="caution">
    <text evidence="1">The sequence shown here is derived from an EMBL/GenBank/DDBJ whole genome shotgun (WGS) entry which is preliminary data.</text>
</comment>
<dbReference type="EMBL" id="BOOZ01000047">
    <property type="protein sequence ID" value="GIJ12229.1"/>
    <property type="molecule type" value="Genomic_DNA"/>
</dbReference>
<dbReference type="Proteomes" id="UP000647017">
    <property type="component" value="Unassembled WGS sequence"/>
</dbReference>
<name>A0ABQ4I2T9_9ACTN</name>
<gene>
    <name evidence="1" type="ORF">Van01_54430</name>
</gene>
<evidence type="ECO:0000313" key="2">
    <source>
        <dbReference type="Proteomes" id="UP000647017"/>
    </source>
</evidence>
<sequence length="127" mass="13773">MDVAEGRDDLRHAVEFFATPLIVDLLRAVRDSTKADDCLTVPSDDEIVRHAVEVLTANGTVHCVEGPPASGVRHLTLTAKGVQVCDLVDEVVGSGYDIGEWFVDRHGDHGRAQIEPSKPATDRASTW</sequence>
<protein>
    <submittedName>
        <fullName evidence="1">Uncharacterized protein</fullName>
    </submittedName>
</protein>
<accession>A0ABQ4I2T9</accession>
<organism evidence="1 2">
    <name type="scientific">Micromonospora andamanensis</name>
    <dbReference type="NCBI Taxonomy" id="1287068"/>
    <lineage>
        <taxon>Bacteria</taxon>
        <taxon>Bacillati</taxon>
        <taxon>Actinomycetota</taxon>
        <taxon>Actinomycetes</taxon>
        <taxon>Micromonosporales</taxon>
        <taxon>Micromonosporaceae</taxon>
        <taxon>Micromonospora</taxon>
    </lineage>
</organism>
<proteinExistence type="predicted"/>
<reference evidence="1 2" key="1">
    <citation type="submission" date="2021-01" db="EMBL/GenBank/DDBJ databases">
        <title>Whole genome shotgun sequence of Verrucosispora andamanensis NBRC 109075.</title>
        <authorList>
            <person name="Komaki H."/>
            <person name="Tamura T."/>
        </authorList>
    </citation>
    <scope>NUCLEOTIDE SEQUENCE [LARGE SCALE GENOMIC DNA]</scope>
    <source>
        <strain evidence="1 2">NBRC 109075</strain>
    </source>
</reference>
<evidence type="ECO:0000313" key="1">
    <source>
        <dbReference type="EMBL" id="GIJ12229.1"/>
    </source>
</evidence>
<dbReference type="RefSeq" id="WP_204013439.1">
    <property type="nucleotide sequence ID" value="NZ_BOOZ01000047.1"/>
</dbReference>
<keyword evidence="2" id="KW-1185">Reference proteome</keyword>